<dbReference type="GeneTree" id="ENSGT00390000000673"/>
<accession>G3NLS3</accession>
<keyword evidence="12" id="KW-1185">Reference proteome</keyword>
<keyword evidence="7" id="KW-0067">ATP-binding</keyword>
<keyword evidence="3" id="KW-0963">Cytoplasm</keyword>
<dbReference type="STRING" id="69293.ENSGACP00000006286"/>
<feature type="domain" description="YchF C-terminal" evidence="10">
    <location>
        <begin position="261"/>
        <end position="333"/>
    </location>
</feature>
<evidence type="ECO:0000313" key="12">
    <source>
        <dbReference type="Proteomes" id="UP000007635"/>
    </source>
</evidence>
<dbReference type="InterPro" id="IPR013029">
    <property type="entry name" value="YchF_C"/>
</dbReference>
<evidence type="ECO:0000259" key="10">
    <source>
        <dbReference type="Pfam" id="PF06071"/>
    </source>
</evidence>
<evidence type="ECO:0000313" key="11">
    <source>
        <dbReference type="Ensembl" id="ENSGACP00000006286.2"/>
    </source>
</evidence>
<keyword evidence="4" id="KW-0479">Metal-binding</keyword>
<comment type="subcellular location">
    <subcellularLocation>
        <location evidence="2">Cytoplasm</location>
    </subcellularLocation>
</comment>
<dbReference type="FunFam" id="1.10.150.300:FF:000003">
    <property type="entry name" value="Obg-like ATPase 1"/>
    <property type="match status" value="1"/>
</dbReference>
<dbReference type="FunFam" id="3.10.20.30:FF:000029">
    <property type="entry name" value="Obg-like ATPase 1"/>
    <property type="match status" value="1"/>
</dbReference>
<dbReference type="SUPFAM" id="SSF52540">
    <property type="entry name" value="P-loop containing nucleoside triphosphate hydrolases"/>
    <property type="match status" value="1"/>
</dbReference>
<dbReference type="Gene3D" id="1.10.150.300">
    <property type="entry name" value="TGS-like domain"/>
    <property type="match status" value="1"/>
</dbReference>
<sequence length="341" mass="38434">CPPPIWKNTPKPGRPASLSDGLTPLLFFISRKSTFFSVLTKSQAAAENFPFCTIDPNESRVPIPDERYDFLCQFRKPPSKMPAFLNVVDIACLVKGAEGPEKVFLSHISACAFEEEDVIHVEGTVDPVRDMEIIHEDLRLKDEEMIGPIIDKLEKTAIRGGDKKLKPEYDVICKIKSWVMDEKKHVRSVAIGTARRNTCFLTSKPTIYLEWVDSRDPRASVIPLGGSLQSQRQDKRIQTPRFELNFLSTSVLSKIILLQEYFFTAGPDEVRARTGRRGTEAPQAAGKIRADFAKALLLICFFCSFLCYRQQGNTDNRAETVVEDGGIIFFKFNTPNAPKKK</sequence>
<evidence type="ECO:0000256" key="2">
    <source>
        <dbReference type="ARBA" id="ARBA00004496"/>
    </source>
</evidence>
<reference evidence="11" key="2">
    <citation type="submission" date="2025-08" db="UniProtKB">
        <authorList>
            <consortium name="Ensembl"/>
        </authorList>
    </citation>
    <scope>IDENTIFICATION</scope>
</reference>
<proteinExistence type="predicted"/>
<name>G3NLS3_GASAC</name>
<dbReference type="Ensembl" id="ENSGACT00000006303.2">
    <property type="protein sequence ID" value="ENSGACP00000006286.2"/>
    <property type="gene ID" value="ENSGACG00000004760.2"/>
</dbReference>
<organism evidence="11 12">
    <name type="scientific">Gasterosteus aculeatus aculeatus</name>
    <name type="common">three-spined stickleback</name>
    <dbReference type="NCBI Taxonomy" id="481459"/>
    <lineage>
        <taxon>Eukaryota</taxon>
        <taxon>Metazoa</taxon>
        <taxon>Chordata</taxon>
        <taxon>Craniata</taxon>
        <taxon>Vertebrata</taxon>
        <taxon>Euteleostomi</taxon>
        <taxon>Actinopterygii</taxon>
        <taxon>Neopterygii</taxon>
        <taxon>Teleostei</taxon>
        <taxon>Neoteleostei</taxon>
        <taxon>Acanthomorphata</taxon>
        <taxon>Eupercaria</taxon>
        <taxon>Perciformes</taxon>
        <taxon>Cottioidei</taxon>
        <taxon>Gasterosteales</taxon>
        <taxon>Gasterosteidae</taxon>
        <taxon>Gasterosteus</taxon>
    </lineage>
</organism>
<keyword evidence="6" id="KW-0378">Hydrolase</keyword>
<dbReference type="InParanoid" id="G3NLS3"/>
<dbReference type="InterPro" id="IPR006073">
    <property type="entry name" value="GTP-bd"/>
</dbReference>
<dbReference type="GO" id="GO:0005525">
    <property type="term" value="F:GTP binding"/>
    <property type="evidence" value="ECO:0007669"/>
    <property type="project" value="InterPro"/>
</dbReference>
<dbReference type="PANTHER" id="PTHR23305:SF11">
    <property type="entry name" value="OBG-LIKE ATPASE 1"/>
    <property type="match status" value="1"/>
</dbReference>
<evidence type="ECO:0000256" key="3">
    <source>
        <dbReference type="ARBA" id="ARBA00022490"/>
    </source>
</evidence>
<dbReference type="Proteomes" id="UP000007635">
    <property type="component" value="Chromosome XVI"/>
</dbReference>
<dbReference type="GO" id="GO:0005524">
    <property type="term" value="F:ATP binding"/>
    <property type="evidence" value="ECO:0007669"/>
    <property type="project" value="UniProtKB-KW"/>
</dbReference>
<reference evidence="11 12" key="1">
    <citation type="journal article" date="2021" name="G3 (Bethesda)">
        <title>Improved contiguity of the threespine stickleback genome using long-read sequencing.</title>
        <authorList>
            <person name="Nath S."/>
            <person name="Shaw D.E."/>
            <person name="White M.A."/>
        </authorList>
    </citation>
    <scope>NUCLEOTIDE SEQUENCE [LARGE SCALE GENOMIC DNA]</scope>
    <source>
        <strain evidence="11 12">Lake Benthic</strain>
    </source>
</reference>
<reference evidence="11" key="3">
    <citation type="submission" date="2025-09" db="UniProtKB">
        <authorList>
            <consortium name="Ensembl"/>
        </authorList>
    </citation>
    <scope>IDENTIFICATION</scope>
</reference>
<dbReference type="Pfam" id="PF06071">
    <property type="entry name" value="YchF-GTPase_C"/>
    <property type="match status" value="1"/>
</dbReference>
<dbReference type="GO" id="GO:0046872">
    <property type="term" value="F:metal ion binding"/>
    <property type="evidence" value="ECO:0007669"/>
    <property type="project" value="UniProtKB-KW"/>
</dbReference>
<dbReference type="InterPro" id="IPR012676">
    <property type="entry name" value="TGS-like"/>
</dbReference>
<dbReference type="AlphaFoldDB" id="G3NLS3"/>
<dbReference type="eggNOG" id="KOG1491">
    <property type="taxonomic scope" value="Eukaryota"/>
</dbReference>
<dbReference type="InterPro" id="IPR012675">
    <property type="entry name" value="Beta-grasp_dom_sf"/>
</dbReference>
<dbReference type="InterPro" id="IPR027417">
    <property type="entry name" value="P-loop_NTPase"/>
</dbReference>
<protein>
    <submittedName>
        <fullName evidence="11">Obg like ATPase 1</fullName>
    </submittedName>
</protein>
<evidence type="ECO:0000256" key="5">
    <source>
        <dbReference type="ARBA" id="ARBA00022741"/>
    </source>
</evidence>
<evidence type="ECO:0000259" key="9">
    <source>
        <dbReference type="Pfam" id="PF01926"/>
    </source>
</evidence>
<feature type="domain" description="G" evidence="9">
    <location>
        <begin position="32"/>
        <end position="109"/>
    </location>
</feature>
<evidence type="ECO:0000256" key="7">
    <source>
        <dbReference type="ARBA" id="ARBA00022840"/>
    </source>
</evidence>
<dbReference type="InterPro" id="IPR023192">
    <property type="entry name" value="TGS-like_dom_sf"/>
</dbReference>
<dbReference type="GO" id="GO:0016887">
    <property type="term" value="F:ATP hydrolysis activity"/>
    <property type="evidence" value="ECO:0007669"/>
    <property type="project" value="TreeGrafter"/>
</dbReference>
<evidence type="ECO:0000256" key="1">
    <source>
        <dbReference type="ARBA" id="ARBA00001946"/>
    </source>
</evidence>
<evidence type="ECO:0000256" key="6">
    <source>
        <dbReference type="ARBA" id="ARBA00022801"/>
    </source>
</evidence>
<dbReference type="PANTHER" id="PTHR23305">
    <property type="entry name" value="OBG GTPASE FAMILY"/>
    <property type="match status" value="1"/>
</dbReference>
<evidence type="ECO:0000256" key="8">
    <source>
        <dbReference type="ARBA" id="ARBA00022842"/>
    </source>
</evidence>
<dbReference type="Gene3D" id="3.10.20.30">
    <property type="match status" value="1"/>
</dbReference>
<dbReference type="SUPFAM" id="SSF81271">
    <property type="entry name" value="TGS-like"/>
    <property type="match status" value="1"/>
</dbReference>
<dbReference type="GO" id="GO:0005737">
    <property type="term" value="C:cytoplasm"/>
    <property type="evidence" value="ECO:0007669"/>
    <property type="project" value="UniProtKB-SubCell"/>
</dbReference>
<dbReference type="OMA" id="PKMVVQG"/>
<comment type="cofactor">
    <cofactor evidence="1">
        <name>Mg(2+)</name>
        <dbReference type="ChEBI" id="CHEBI:18420"/>
    </cofactor>
</comment>
<dbReference type="Pfam" id="PF01926">
    <property type="entry name" value="MMR_HSR1"/>
    <property type="match status" value="1"/>
</dbReference>
<keyword evidence="8" id="KW-0460">Magnesium</keyword>
<dbReference type="Bgee" id="ENSGACG00000004760">
    <property type="expression patterns" value="Expressed in telencephalon"/>
</dbReference>
<gene>
    <name evidence="11" type="primary">OLA1</name>
</gene>
<keyword evidence="5" id="KW-0547">Nucleotide-binding</keyword>
<evidence type="ECO:0000256" key="4">
    <source>
        <dbReference type="ARBA" id="ARBA00022723"/>
    </source>
</evidence>